<evidence type="ECO:0000313" key="1">
    <source>
        <dbReference type="EMBL" id="EYR63495.1"/>
    </source>
</evidence>
<accession>A0A021VTY0</accession>
<name>A0A021VTY0_9CELL</name>
<dbReference type="RefSeq" id="WP_052022772.1">
    <property type="nucleotide sequence ID" value="NZ_AXCW01000089.1"/>
</dbReference>
<proteinExistence type="predicted"/>
<reference evidence="1 2" key="1">
    <citation type="submission" date="2014-01" db="EMBL/GenBank/DDBJ databases">
        <title>Actinotalea ferrariae CF5-4.</title>
        <authorList>
            <person name="Chen F."/>
            <person name="Li Y."/>
            <person name="Wang G."/>
        </authorList>
    </citation>
    <scope>NUCLEOTIDE SEQUENCE [LARGE SCALE GENOMIC DNA]</scope>
    <source>
        <strain evidence="1 2">CF5-4</strain>
    </source>
</reference>
<evidence type="ECO:0000313" key="2">
    <source>
        <dbReference type="Proteomes" id="UP000019753"/>
    </source>
</evidence>
<gene>
    <name evidence="1" type="ORF">N866_20190</name>
</gene>
<dbReference type="OrthoDB" id="9793351at2"/>
<keyword evidence="2" id="KW-1185">Reference proteome</keyword>
<sequence length="250" mass="26423">MTRPATDGPADGGARRPRFEELGWERTAIGDISLRRRVDPGTGEDVYEVKLDDAYLMSSLFTAGEVELSRLALAHAPDRGGLRVVVGGLGLGFTAATVLDDPRVGELVVVDALRPVIGWHEAGLVPLGRRIAGDPRCRLVEGDFFALAAGDGWADGGRADAVVVDIDHSPRHVLAPANAAFYTAAGTRRLRDHLAPGGVFALWSDDPPDEEYLATLRTAFDDVVAHTVEVPGAVAGLRSANTVYVAVAPA</sequence>
<comment type="caution">
    <text evidence="1">The sequence shown here is derived from an EMBL/GenBank/DDBJ whole genome shotgun (WGS) entry which is preliminary data.</text>
</comment>
<dbReference type="Proteomes" id="UP000019753">
    <property type="component" value="Unassembled WGS sequence"/>
</dbReference>
<dbReference type="EMBL" id="AXCW01000089">
    <property type="protein sequence ID" value="EYR63495.1"/>
    <property type="molecule type" value="Genomic_DNA"/>
</dbReference>
<dbReference type="Gene3D" id="3.40.50.150">
    <property type="entry name" value="Vaccinia Virus protein VP39"/>
    <property type="match status" value="1"/>
</dbReference>
<dbReference type="SUPFAM" id="SSF53335">
    <property type="entry name" value="S-adenosyl-L-methionine-dependent methyltransferases"/>
    <property type="match status" value="1"/>
</dbReference>
<dbReference type="AlphaFoldDB" id="A0A021VTY0"/>
<organism evidence="1 2">
    <name type="scientific">Actinotalea ferrariae CF5-4</name>
    <dbReference type="NCBI Taxonomy" id="948458"/>
    <lineage>
        <taxon>Bacteria</taxon>
        <taxon>Bacillati</taxon>
        <taxon>Actinomycetota</taxon>
        <taxon>Actinomycetes</taxon>
        <taxon>Micrococcales</taxon>
        <taxon>Cellulomonadaceae</taxon>
        <taxon>Actinotalea</taxon>
    </lineage>
</organism>
<dbReference type="InterPro" id="IPR029063">
    <property type="entry name" value="SAM-dependent_MTases_sf"/>
</dbReference>
<protein>
    <submittedName>
        <fullName evidence="1">Spermidine synthase</fullName>
    </submittedName>
</protein>